<evidence type="ECO:0000313" key="3">
    <source>
        <dbReference type="Proteomes" id="UP000008021"/>
    </source>
</evidence>
<accession>A0A0E0E3K1</accession>
<dbReference type="EnsemblPlants" id="OMERI06G20760.1">
    <property type="protein sequence ID" value="OMERI06G20760.1"/>
    <property type="gene ID" value="OMERI06G20760"/>
</dbReference>
<feature type="region of interest" description="Disordered" evidence="1">
    <location>
        <begin position="1"/>
        <end position="145"/>
    </location>
</feature>
<feature type="compositionally biased region" description="Basic and acidic residues" evidence="1">
    <location>
        <begin position="54"/>
        <end position="64"/>
    </location>
</feature>
<name>A0A0E0E3K1_9ORYZ</name>
<reference evidence="2" key="1">
    <citation type="submission" date="2015-04" db="UniProtKB">
        <authorList>
            <consortium name="EnsemblPlants"/>
        </authorList>
    </citation>
    <scope>IDENTIFICATION</scope>
</reference>
<organism evidence="2">
    <name type="scientific">Oryza meridionalis</name>
    <dbReference type="NCBI Taxonomy" id="40149"/>
    <lineage>
        <taxon>Eukaryota</taxon>
        <taxon>Viridiplantae</taxon>
        <taxon>Streptophyta</taxon>
        <taxon>Embryophyta</taxon>
        <taxon>Tracheophyta</taxon>
        <taxon>Spermatophyta</taxon>
        <taxon>Magnoliopsida</taxon>
        <taxon>Liliopsida</taxon>
        <taxon>Poales</taxon>
        <taxon>Poaceae</taxon>
        <taxon>BOP clade</taxon>
        <taxon>Oryzoideae</taxon>
        <taxon>Oryzeae</taxon>
        <taxon>Oryzinae</taxon>
        <taxon>Oryza</taxon>
    </lineage>
</organism>
<keyword evidence="3" id="KW-1185">Reference proteome</keyword>
<dbReference type="HOGENOM" id="CLU_1689505_0_0_1"/>
<dbReference type="Gramene" id="OMERI06G20760.1">
    <property type="protein sequence ID" value="OMERI06G20760.1"/>
    <property type="gene ID" value="OMERI06G20760"/>
</dbReference>
<evidence type="ECO:0000256" key="1">
    <source>
        <dbReference type="SAM" id="MobiDB-lite"/>
    </source>
</evidence>
<evidence type="ECO:0000313" key="2">
    <source>
        <dbReference type="EnsemblPlants" id="OMERI06G20760.1"/>
    </source>
</evidence>
<dbReference type="AlphaFoldDB" id="A0A0E0E3K1"/>
<proteinExistence type="predicted"/>
<protein>
    <submittedName>
        <fullName evidence="2">Uncharacterized protein</fullName>
    </submittedName>
</protein>
<dbReference type="Proteomes" id="UP000008021">
    <property type="component" value="Chromosome 6"/>
</dbReference>
<reference evidence="2" key="2">
    <citation type="submission" date="2018-05" db="EMBL/GenBank/DDBJ databases">
        <title>OmerRS3 (Oryza meridionalis Reference Sequence Version 3).</title>
        <authorList>
            <person name="Zhang J."/>
            <person name="Kudrna D."/>
            <person name="Lee S."/>
            <person name="Talag J."/>
            <person name="Welchert J."/>
            <person name="Wing R.A."/>
        </authorList>
    </citation>
    <scope>NUCLEOTIDE SEQUENCE [LARGE SCALE GENOMIC DNA]</scope>
    <source>
        <strain evidence="2">cv. OR44</strain>
    </source>
</reference>
<sequence>MDPAAGGPRDRRGGVEAEGGDDAGDVEAKGRDGSAARWIQRPAAHSTGKAAWRRRAEVAARRDGSGGWRPARPARRRGGGDGAGDVEGGGRRWWRGAMDPATGSPARPARWSGGGGWRRRQRCGGGGGSAARWKGGRRDRDGMGMQPVWMRVASRV</sequence>